<accession>A0A7Z1AVC5</accession>
<dbReference type="Proteomes" id="UP000185696">
    <property type="component" value="Unassembled WGS sequence"/>
</dbReference>
<feature type="compositionally biased region" description="Low complexity" evidence="1">
    <location>
        <begin position="442"/>
        <end position="465"/>
    </location>
</feature>
<feature type="compositionally biased region" description="Basic and acidic residues" evidence="1">
    <location>
        <begin position="504"/>
        <end position="518"/>
    </location>
</feature>
<feature type="region of interest" description="Disordered" evidence="1">
    <location>
        <begin position="218"/>
        <end position="544"/>
    </location>
</feature>
<evidence type="ECO:0000313" key="3">
    <source>
        <dbReference type="Proteomes" id="UP000185696"/>
    </source>
</evidence>
<dbReference type="OrthoDB" id="3681508at2"/>
<reference evidence="2 3" key="1">
    <citation type="submission" date="2016-12" db="EMBL/GenBank/DDBJ databases">
        <title>The draft genome sequence of Actinophytocola xinjiangensis.</title>
        <authorList>
            <person name="Wang W."/>
            <person name="Yuan L."/>
        </authorList>
    </citation>
    <scope>NUCLEOTIDE SEQUENCE [LARGE SCALE GENOMIC DNA]</scope>
    <source>
        <strain evidence="2 3">CGMCC 4.4663</strain>
    </source>
</reference>
<keyword evidence="3" id="KW-1185">Reference proteome</keyword>
<dbReference type="RefSeq" id="WP_075137900.1">
    <property type="nucleotide sequence ID" value="NZ_MSIF01000033.1"/>
</dbReference>
<gene>
    <name evidence="2" type="ORF">BLA60_37840</name>
</gene>
<dbReference type="InterPro" id="IPR038332">
    <property type="entry name" value="PPE_sf"/>
</dbReference>
<evidence type="ECO:0000313" key="2">
    <source>
        <dbReference type="EMBL" id="OLF05143.1"/>
    </source>
</evidence>
<feature type="compositionally biased region" description="Low complexity" evidence="1">
    <location>
        <begin position="354"/>
        <end position="370"/>
    </location>
</feature>
<evidence type="ECO:0000256" key="1">
    <source>
        <dbReference type="SAM" id="MobiDB-lite"/>
    </source>
</evidence>
<sequence length="544" mass="54761">MSDGPTIDQRAMIADLVGLTGADPVLTESHNWAGYTHRALYEGVHANNDPGAVTQAAAEWADTSNGMLDSSLSMIDVVKGSEDSWEGEAADATRKALGTLAEWGANTAAISLRVSRQLDEQAEIMAEAKAAMPEPVDFDVATEVARVNSQPTMVGFVQSLADFHVGYARMNQARDEAVAVMSRMEERSRSVDQAMPVFAAPPDPISRTRSRLLARRLEPEQALTRNAAETPSVPGEPLSRTLQQQGTAPSGFEPLAASAPAGTLPGGPGGVPGAPGGVPGGPGGSVPAGTVPSGMMPPPGSVDPNSFRAPGSVPLASVPSSTPTLPPNVSLPLSSDPPTVRMPAPGSTSPANYGPTIPTGRGPGGLDLPRPQNPGIRLPESTVPPAMPFGPNNPGGRPNPNGPTPPRPMNGPNVVPFKGSAPNLPGGGPGGGPGGVPGGPPASGTAGAPRALPGAGAAAGAVPSATRLPGELPPGARYGAPGGQAGQSGMSPGMGGMGGGRGQGAEDKERNTAYRIDDDLFEVPGTDLPPSVIGGKKPRPREDS</sequence>
<dbReference type="SUPFAM" id="SSF140459">
    <property type="entry name" value="PE/PPE dimer-like"/>
    <property type="match status" value="1"/>
</dbReference>
<evidence type="ECO:0008006" key="4">
    <source>
        <dbReference type="Google" id="ProtNLM"/>
    </source>
</evidence>
<organism evidence="2 3">
    <name type="scientific">Actinophytocola xinjiangensis</name>
    <dbReference type="NCBI Taxonomy" id="485602"/>
    <lineage>
        <taxon>Bacteria</taxon>
        <taxon>Bacillati</taxon>
        <taxon>Actinomycetota</taxon>
        <taxon>Actinomycetes</taxon>
        <taxon>Pseudonocardiales</taxon>
        <taxon>Pseudonocardiaceae</taxon>
    </lineage>
</organism>
<feature type="compositionally biased region" description="Gly residues" evidence="1">
    <location>
        <begin position="425"/>
        <end position="437"/>
    </location>
</feature>
<proteinExistence type="predicted"/>
<dbReference type="Gene3D" id="1.20.1260.20">
    <property type="entry name" value="PPE superfamily"/>
    <property type="match status" value="1"/>
</dbReference>
<feature type="compositionally biased region" description="Gly residues" evidence="1">
    <location>
        <begin position="264"/>
        <end position="286"/>
    </location>
</feature>
<feature type="compositionally biased region" description="Gly residues" evidence="1">
    <location>
        <begin position="480"/>
        <end position="503"/>
    </location>
</feature>
<dbReference type="AlphaFoldDB" id="A0A7Z1AVC5"/>
<protein>
    <recommendedName>
        <fullName evidence="4">PPE family protein</fullName>
    </recommendedName>
</protein>
<name>A0A7Z1AVC5_9PSEU</name>
<dbReference type="EMBL" id="MSIF01000033">
    <property type="protein sequence ID" value="OLF05143.1"/>
    <property type="molecule type" value="Genomic_DNA"/>
</dbReference>
<comment type="caution">
    <text evidence="2">The sequence shown here is derived from an EMBL/GenBank/DDBJ whole genome shotgun (WGS) entry which is preliminary data.</text>
</comment>
<feature type="compositionally biased region" description="Low complexity" evidence="1">
    <location>
        <begin position="389"/>
        <end position="399"/>
    </location>
</feature>
<feature type="compositionally biased region" description="Low complexity" evidence="1">
    <location>
        <begin position="254"/>
        <end position="263"/>
    </location>
</feature>
<feature type="compositionally biased region" description="Pro residues" evidence="1">
    <location>
        <begin position="400"/>
        <end position="409"/>
    </location>
</feature>